<comment type="similarity">
    <text evidence="2">Belongs to the FKBP-type PPIase family.</text>
</comment>
<dbReference type="EC" id="5.2.1.8" evidence="3 6"/>
<evidence type="ECO:0000313" key="8">
    <source>
        <dbReference type="EMBL" id="MBK0382027.1"/>
    </source>
</evidence>
<evidence type="ECO:0000256" key="1">
    <source>
        <dbReference type="ARBA" id="ARBA00000971"/>
    </source>
</evidence>
<evidence type="ECO:0000256" key="3">
    <source>
        <dbReference type="ARBA" id="ARBA00013194"/>
    </source>
</evidence>
<evidence type="ECO:0000313" key="9">
    <source>
        <dbReference type="Proteomes" id="UP000660024"/>
    </source>
</evidence>
<keyword evidence="9" id="KW-1185">Reference proteome</keyword>
<dbReference type="InterPro" id="IPR046357">
    <property type="entry name" value="PPIase_dom_sf"/>
</dbReference>
<dbReference type="Proteomes" id="UP000660024">
    <property type="component" value="Unassembled WGS sequence"/>
</dbReference>
<feature type="domain" description="PPIase FKBP-type" evidence="7">
    <location>
        <begin position="200"/>
        <end position="303"/>
    </location>
</feature>
<dbReference type="PROSITE" id="PS51257">
    <property type="entry name" value="PROKAR_LIPOPROTEIN"/>
    <property type="match status" value="1"/>
</dbReference>
<accession>A0ABS1BGN0</accession>
<dbReference type="SUPFAM" id="SSF54534">
    <property type="entry name" value="FKBP-like"/>
    <property type="match status" value="2"/>
</dbReference>
<gene>
    <name evidence="8" type="ORF">I5M32_03565</name>
</gene>
<comment type="catalytic activity">
    <reaction evidence="1 6">
        <text>[protein]-peptidylproline (omega=180) = [protein]-peptidylproline (omega=0)</text>
        <dbReference type="Rhea" id="RHEA:16237"/>
        <dbReference type="Rhea" id="RHEA-COMP:10747"/>
        <dbReference type="Rhea" id="RHEA-COMP:10748"/>
        <dbReference type="ChEBI" id="CHEBI:83833"/>
        <dbReference type="ChEBI" id="CHEBI:83834"/>
        <dbReference type="EC" id="5.2.1.8"/>
    </reaction>
</comment>
<name>A0ABS1BGN0_9SPHI</name>
<keyword evidence="4 6" id="KW-0697">Rotamase</keyword>
<evidence type="ECO:0000256" key="4">
    <source>
        <dbReference type="ARBA" id="ARBA00023110"/>
    </source>
</evidence>
<comment type="caution">
    <text evidence="8">The sequence shown here is derived from an EMBL/GenBank/DDBJ whole genome shotgun (WGS) entry which is preliminary data.</text>
</comment>
<organism evidence="8 9">
    <name type="scientific">Pedobacter segetis</name>
    <dbReference type="NCBI Taxonomy" id="2793069"/>
    <lineage>
        <taxon>Bacteria</taxon>
        <taxon>Pseudomonadati</taxon>
        <taxon>Bacteroidota</taxon>
        <taxon>Sphingobacteriia</taxon>
        <taxon>Sphingobacteriales</taxon>
        <taxon>Sphingobacteriaceae</taxon>
        <taxon>Pedobacter</taxon>
    </lineage>
</organism>
<protein>
    <recommendedName>
        <fullName evidence="3 6">peptidylprolyl isomerase</fullName>
        <ecNumber evidence="3 6">5.2.1.8</ecNumber>
    </recommendedName>
</protein>
<evidence type="ECO:0000256" key="5">
    <source>
        <dbReference type="ARBA" id="ARBA00023235"/>
    </source>
</evidence>
<dbReference type="PANTHER" id="PTHR43811:SF19">
    <property type="entry name" value="39 KDA FK506-BINDING NUCLEAR PROTEIN"/>
    <property type="match status" value="1"/>
</dbReference>
<evidence type="ECO:0000259" key="7">
    <source>
        <dbReference type="PROSITE" id="PS50059"/>
    </source>
</evidence>
<dbReference type="InterPro" id="IPR001179">
    <property type="entry name" value="PPIase_FKBP_dom"/>
</dbReference>
<sequence length="321" mass="34415">MKKGLLILTVTALGFAACSGGFKKGPAGLEYNIHTDVKGDSIKEGDFISLNIVAKTEKDSSLFNSYEMGRPSEAYFPKPVYPGDIFYAIKMLTKGDSATIKINLDSAVAKGQPRPAGIKGKYLIYTVKVEEVIHKDTAHMQDFQAKVEKYFKAEGEKAKAAEVTNLQKYINDNKLKPTKLPSGLQIVTTKEGTGEQPVAGDSVLVNYTGKILSGKVFDTSLEDVAKKNNMYNPQRAPYSPLSVVLGKGGIIPGFEQGVLQMKKGGKATVLIPSSLAYGEQGMPGGMIGPFTPLIFELELVNVFHNPNAAAPAKPAPTAPAK</sequence>
<reference evidence="8 9" key="1">
    <citation type="submission" date="2020-12" db="EMBL/GenBank/DDBJ databases">
        <title>Bacterial novel species Pedobacter sp. SD-b isolated from soil.</title>
        <authorList>
            <person name="Jung H.-Y."/>
        </authorList>
    </citation>
    <scope>NUCLEOTIDE SEQUENCE [LARGE SCALE GENOMIC DNA]</scope>
    <source>
        <strain evidence="8 9">SD-b</strain>
    </source>
</reference>
<dbReference type="PANTHER" id="PTHR43811">
    <property type="entry name" value="FKBP-TYPE PEPTIDYL-PROLYL CIS-TRANS ISOMERASE FKPA"/>
    <property type="match status" value="1"/>
</dbReference>
<dbReference type="EMBL" id="JAEHFY010000004">
    <property type="protein sequence ID" value="MBK0382027.1"/>
    <property type="molecule type" value="Genomic_DNA"/>
</dbReference>
<dbReference type="RefSeq" id="WP_200584806.1">
    <property type="nucleotide sequence ID" value="NZ_JAEHFY010000004.1"/>
</dbReference>
<keyword evidence="5 6" id="KW-0413">Isomerase</keyword>
<dbReference type="Gene3D" id="3.10.50.40">
    <property type="match status" value="2"/>
</dbReference>
<evidence type="ECO:0000256" key="6">
    <source>
        <dbReference type="PROSITE-ProRule" id="PRU00277"/>
    </source>
</evidence>
<proteinExistence type="inferred from homology"/>
<dbReference type="PROSITE" id="PS50059">
    <property type="entry name" value="FKBP_PPIASE"/>
    <property type="match status" value="1"/>
</dbReference>
<evidence type="ECO:0000256" key="2">
    <source>
        <dbReference type="ARBA" id="ARBA00006577"/>
    </source>
</evidence>
<dbReference type="GO" id="GO:0016853">
    <property type="term" value="F:isomerase activity"/>
    <property type="evidence" value="ECO:0007669"/>
    <property type="project" value="UniProtKB-KW"/>
</dbReference>
<dbReference type="Pfam" id="PF00254">
    <property type="entry name" value="FKBP_C"/>
    <property type="match status" value="1"/>
</dbReference>